<feature type="domain" description="At1g61320/AtMIF1 LRR" evidence="1">
    <location>
        <begin position="64"/>
        <end position="328"/>
    </location>
</feature>
<dbReference type="Proteomes" id="UP001341281">
    <property type="component" value="Chromosome 02"/>
</dbReference>
<sequence length="329" mass="36587">MQRLISSNQTAYVEGDLSWTATSMFGPPPPSTVKKIPKLLLKLDFSKAFDSLASVGALLRVQQKKDNWLQVAVVPGIEELTLMLPSSGQKIKYNFPCSLLSDGVRKSIRYLKLTFCIFRPTAALGHLASLTSLQLHYVRITGDELECLLTNSLALEQFVLSCCKKIICLRVPCVLQRFSYLRVEACLRLKLIECKAPNLSTLDFCGKAILSLGGPFQIKNLSMQRSNVVCYARAELPPSMPNLDTLTLCSYDEVVNTPMLPTKFPYLKHLVICLGPGTFSSSCDYFSLVSFLDASPSLETLILEIIEEPMEHESILGHSSHLRQMAEES</sequence>
<dbReference type="PANTHER" id="PTHR34145">
    <property type="entry name" value="OS02G0105600 PROTEIN"/>
    <property type="match status" value="1"/>
</dbReference>
<name>A0AAQ3PPF9_PASNO</name>
<dbReference type="Gene3D" id="3.80.10.10">
    <property type="entry name" value="Ribonuclease Inhibitor"/>
    <property type="match status" value="1"/>
</dbReference>
<gene>
    <name evidence="2" type="ORF">U9M48_006436</name>
</gene>
<dbReference type="SUPFAM" id="SSF52047">
    <property type="entry name" value="RNI-like"/>
    <property type="match status" value="1"/>
</dbReference>
<dbReference type="AlphaFoldDB" id="A0AAQ3PPF9"/>
<dbReference type="Pfam" id="PF23622">
    <property type="entry name" value="LRR_At1g61320_AtMIF1"/>
    <property type="match status" value="1"/>
</dbReference>
<reference evidence="2 3" key="1">
    <citation type="submission" date="2024-02" db="EMBL/GenBank/DDBJ databases">
        <title>High-quality chromosome-scale genome assembly of Pensacola bahiagrass (Paspalum notatum Flugge var. saurae).</title>
        <authorList>
            <person name="Vega J.M."/>
            <person name="Podio M."/>
            <person name="Orjuela J."/>
            <person name="Siena L.A."/>
            <person name="Pessino S.C."/>
            <person name="Combes M.C."/>
            <person name="Mariac C."/>
            <person name="Albertini E."/>
            <person name="Pupilli F."/>
            <person name="Ortiz J.P.A."/>
            <person name="Leblanc O."/>
        </authorList>
    </citation>
    <scope>NUCLEOTIDE SEQUENCE [LARGE SCALE GENOMIC DNA]</scope>
    <source>
        <strain evidence="2">R1</strain>
        <tissue evidence="2">Leaf</tissue>
    </source>
</reference>
<keyword evidence="3" id="KW-1185">Reference proteome</keyword>
<dbReference type="InterPro" id="IPR032675">
    <property type="entry name" value="LRR_dom_sf"/>
</dbReference>
<evidence type="ECO:0000259" key="1">
    <source>
        <dbReference type="Pfam" id="PF23622"/>
    </source>
</evidence>
<evidence type="ECO:0000313" key="3">
    <source>
        <dbReference type="Proteomes" id="UP001341281"/>
    </source>
</evidence>
<dbReference type="EMBL" id="CP144746">
    <property type="protein sequence ID" value="WVZ55827.1"/>
    <property type="molecule type" value="Genomic_DNA"/>
</dbReference>
<protein>
    <recommendedName>
        <fullName evidence="1">At1g61320/AtMIF1 LRR domain-containing protein</fullName>
    </recommendedName>
</protein>
<accession>A0AAQ3PPF9</accession>
<dbReference type="InterPro" id="IPR053772">
    <property type="entry name" value="At1g61320/At1g61330-like"/>
</dbReference>
<dbReference type="PANTHER" id="PTHR34145:SF49">
    <property type="entry name" value="FBD DOMAIN-CONTAINING PROTEIN"/>
    <property type="match status" value="1"/>
</dbReference>
<organism evidence="2 3">
    <name type="scientific">Paspalum notatum var. saurae</name>
    <dbReference type="NCBI Taxonomy" id="547442"/>
    <lineage>
        <taxon>Eukaryota</taxon>
        <taxon>Viridiplantae</taxon>
        <taxon>Streptophyta</taxon>
        <taxon>Embryophyta</taxon>
        <taxon>Tracheophyta</taxon>
        <taxon>Spermatophyta</taxon>
        <taxon>Magnoliopsida</taxon>
        <taxon>Liliopsida</taxon>
        <taxon>Poales</taxon>
        <taxon>Poaceae</taxon>
        <taxon>PACMAD clade</taxon>
        <taxon>Panicoideae</taxon>
        <taxon>Andropogonodae</taxon>
        <taxon>Paspaleae</taxon>
        <taxon>Paspalinae</taxon>
        <taxon>Paspalum</taxon>
    </lineage>
</organism>
<evidence type="ECO:0000313" key="2">
    <source>
        <dbReference type="EMBL" id="WVZ55827.1"/>
    </source>
</evidence>
<dbReference type="InterPro" id="IPR055357">
    <property type="entry name" value="LRR_At1g61320_AtMIF1"/>
</dbReference>
<proteinExistence type="predicted"/>